<evidence type="ECO:0000313" key="2">
    <source>
        <dbReference type="EMBL" id="KAJ3222359.1"/>
    </source>
</evidence>
<keyword evidence="3" id="KW-1185">Reference proteome</keyword>
<proteinExistence type="predicted"/>
<protein>
    <submittedName>
        <fullName evidence="2">Uncharacterized protein</fullName>
    </submittedName>
</protein>
<dbReference type="AlphaFoldDB" id="A0AAD5U2Z4"/>
<comment type="caution">
    <text evidence="2">The sequence shown here is derived from an EMBL/GenBank/DDBJ whole genome shotgun (WGS) entry which is preliminary data.</text>
</comment>
<evidence type="ECO:0000313" key="3">
    <source>
        <dbReference type="Proteomes" id="UP001211065"/>
    </source>
</evidence>
<feature type="signal peptide" evidence="1">
    <location>
        <begin position="1"/>
        <end position="17"/>
    </location>
</feature>
<organism evidence="2 3">
    <name type="scientific">Clydaea vesicula</name>
    <dbReference type="NCBI Taxonomy" id="447962"/>
    <lineage>
        <taxon>Eukaryota</taxon>
        <taxon>Fungi</taxon>
        <taxon>Fungi incertae sedis</taxon>
        <taxon>Chytridiomycota</taxon>
        <taxon>Chytridiomycota incertae sedis</taxon>
        <taxon>Chytridiomycetes</taxon>
        <taxon>Lobulomycetales</taxon>
        <taxon>Lobulomycetaceae</taxon>
        <taxon>Clydaea</taxon>
    </lineage>
</organism>
<keyword evidence="1" id="KW-0732">Signal</keyword>
<dbReference type="Proteomes" id="UP001211065">
    <property type="component" value="Unassembled WGS sequence"/>
</dbReference>
<sequence>MKIIAILALMLLSKVQSTPHNKNAYKHNKLTRTNKKQLQFETQPCTSTSLFISVTTTTVNDSALETVFFSDVGETDAKIISDDPNNLLEI</sequence>
<evidence type="ECO:0000256" key="1">
    <source>
        <dbReference type="SAM" id="SignalP"/>
    </source>
</evidence>
<name>A0AAD5U2Z4_9FUNG</name>
<feature type="chain" id="PRO_5041931690" evidence="1">
    <location>
        <begin position="18"/>
        <end position="90"/>
    </location>
</feature>
<dbReference type="EMBL" id="JADGJW010000179">
    <property type="protein sequence ID" value="KAJ3222359.1"/>
    <property type="molecule type" value="Genomic_DNA"/>
</dbReference>
<accession>A0AAD5U2Z4</accession>
<gene>
    <name evidence="2" type="ORF">HK099_002396</name>
</gene>
<reference evidence="2" key="1">
    <citation type="submission" date="2020-05" db="EMBL/GenBank/DDBJ databases">
        <title>Phylogenomic resolution of chytrid fungi.</title>
        <authorList>
            <person name="Stajich J.E."/>
            <person name="Amses K."/>
            <person name="Simmons R."/>
            <person name="Seto K."/>
            <person name="Myers J."/>
            <person name="Bonds A."/>
            <person name="Quandt C.A."/>
            <person name="Barry K."/>
            <person name="Liu P."/>
            <person name="Grigoriev I."/>
            <person name="Longcore J.E."/>
            <person name="James T.Y."/>
        </authorList>
    </citation>
    <scope>NUCLEOTIDE SEQUENCE</scope>
    <source>
        <strain evidence="2">JEL0476</strain>
    </source>
</reference>